<dbReference type="SMART" id="SM00220">
    <property type="entry name" value="S_TKc"/>
    <property type="match status" value="1"/>
</dbReference>
<dbReference type="PROSITE" id="PS51473">
    <property type="entry name" value="GNK2"/>
    <property type="match status" value="2"/>
</dbReference>
<dbReference type="Gene3D" id="3.30.200.20">
    <property type="entry name" value="Phosphorylase Kinase, domain 1"/>
    <property type="match status" value="1"/>
</dbReference>
<evidence type="ECO:0000256" key="12">
    <source>
        <dbReference type="ARBA" id="ARBA00023136"/>
    </source>
</evidence>
<keyword evidence="10 14" id="KW-0067">ATP-binding</keyword>
<dbReference type="GO" id="GO:0006950">
    <property type="term" value="P:response to stress"/>
    <property type="evidence" value="ECO:0007669"/>
    <property type="project" value="UniProtKB-ARBA"/>
</dbReference>
<protein>
    <submittedName>
        <fullName evidence="20">Uncharacterized protein</fullName>
    </submittedName>
</protein>
<dbReference type="InterPro" id="IPR008271">
    <property type="entry name" value="Ser/Thr_kinase_AS"/>
</dbReference>
<dbReference type="CDD" id="cd14066">
    <property type="entry name" value="STKc_IRAK"/>
    <property type="match status" value="1"/>
</dbReference>
<keyword evidence="3" id="KW-0597">Phosphoprotein</keyword>
<keyword evidence="6 17" id="KW-0732">Signal</keyword>
<keyword evidence="2" id="KW-0723">Serine/threonine-protein kinase</keyword>
<dbReference type="InterPro" id="IPR001245">
    <property type="entry name" value="Ser-Thr/Tyr_kinase_cat_dom"/>
</dbReference>
<evidence type="ECO:0000256" key="17">
    <source>
        <dbReference type="SAM" id="SignalP"/>
    </source>
</evidence>
<name>A0A4Y7JXY3_PAPSO</name>
<keyword evidence="12 16" id="KW-0472">Membrane</keyword>
<evidence type="ECO:0000256" key="10">
    <source>
        <dbReference type="ARBA" id="ARBA00022840"/>
    </source>
</evidence>
<feature type="chain" id="PRO_5021356407" evidence="17">
    <location>
        <begin position="20"/>
        <end position="685"/>
    </location>
</feature>
<dbReference type="GO" id="GO:0005886">
    <property type="term" value="C:plasma membrane"/>
    <property type="evidence" value="ECO:0007669"/>
    <property type="project" value="TreeGrafter"/>
</dbReference>
<dbReference type="OMA" id="NATACNA"/>
<feature type="binding site" evidence="14">
    <location>
        <position position="371"/>
    </location>
    <ligand>
        <name>ATP</name>
        <dbReference type="ChEBI" id="CHEBI:30616"/>
    </ligand>
</feature>
<evidence type="ECO:0000256" key="11">
    <source>
        <dbReference type="ARBA" id="ARBA00022989"/>
    </source>
</evidence>
<dbReference type="FunFam" id="3.30.200.20:FF:000142">
    <property type="entry name" value="Cysteine-rich receptor-like protein kinase 10"/>
    <property type="match status" value="1"/>
</dbReference>
<evidence type="ECO:0000256" key="8">
    <source>
        <dbReference type="ARBA" id="ARBA00022741"/>
    </source>
</evidence>
<evidence type="ECO:0000256" key="15">
    <source>
        <dbReference type="SAM" id="MobiDB-lite"/>
    </source>
</evidence>
<dbReference type="CDD" id="cd23509">
    <property type="entry name" value="Gnk2-like"/>
    <property type="match status" value="2"/>
</dbReference>
<keyword evidence="4" id="KW-0808">Transferase</keyword>
<evidence type="ECO:0000256" key="7">
    <source>
        <dbReference type="ARBA" id="ARBA00022737"/>
    </source>
</evidence>
<keyword evidence="21" id="KW-1185">Reference proteome</keyword>
<evidence type="ECO:0000256" key="16">
    <source>
        <dbReference type="SAM" id="Phobius"/>
    </source>
</evidence>
<keyword evidence="11 16" id="KW-1133">Transmembrane helix</keyword>
<dbReference type="Proteomes" id="UP000316621">
    <property type="component" value="Chromosome 6"/>
</dbReference>
<dbReference type="Pfam" id="PF07714">
    <property type="entry name" value="PK_Tyr_Ser-Thr"/>
    <property type="match status" value="1"/>
</dbReference>
<accession>A0A4Y7JXY3</accession>
<comment type="subcellular location">
    <subcellularLocation>
        <location evidence="1">Membrane</location>
        <topology evidence="1">Single-pass membrane protein</topology>
    </subcellularLocation>
</comment>
<dbReference type="PROSITE" id="PS00108">
    <property type="entry name" value="PROTEIN_KINASE_ST"/>
    <property type="match status" value="1"/>
</dbReference>
<feature type="transmembrane region" description="Helical" evidence="16">
    <location>
        <begin position="272"/>
        <end position="294"/>
    </location>
</feature>
<feature type="domain" description="Protein kinase" evidence="18">
    <location>
        <begin position="343"/>
        <end position="630"/>
    </location>
</feature>
<evidence type="ECO:0000256" key="3">
    <source>
        <dbReference type="ARBA" id="ARBA00022553"/>
    </source>
</evidence>
<gene>
    <name evidence="20" type="ORF">C5167_009257</name>
</gene>
<feature type="signal peptide" evidence="17">
    <location>
        <begin position="1"/>
        <end position="19"/>
    </location>
</feature>
<dbReference type="InterPro" id="IPR011009">
    <property type="entry name" value="Kinase-like_dom_sf"/>
</dbReference>
<sequence length="685" mass="76570">MRYCILIIFIIYHLVCTFAQPTSRQPIFYREFCSGGNYTTKSTYHGNINFLLSSSLTLFNNEGVNNGYRSSSIGSDPDVVHGAYQCRGDLATEECQNCFDVATADIKQNIRCPNSKQAIVWYDLCNLRYSNETFFSVLLQKPVFYMVNQTSVTTNQDEFNKSLVGLMDRLVRESTVSGQSTKSFAVGAANFSVSRQIYGLVQCADISSTDCNKCLSQVAGNLSVCCNGKVGAKVLNPSCNFRYETYPFYQSKIVNATSPLPPGKRNHSAGKIVIIVVVPSLIAVLCTIAIWYLCSRKASREPSQLPLRRVTRETAEDNDIYSIQSVESVQFSFRTIGAATDNFSTANKLGEGGFGSVYKGTLPDGQDIAVKRLSRNSGQGEEEFKNEVVLLVKLQHRNLVRLLGFCLDGKERLLIYNFMPNSSLDKLIFVAYFIIGLCECVDSVKRTCLDWEKRYKIIGGVARGLLYLHEDSRLKIIHRDLKASNILLDAEMNPKIADFGMARLFKVDQTQASTVRIVGTYGYMAPEYAMHGKISEKSDVFSFGVLVLEILCGKKNNSFNDPDVSGDLLSYAWRQWNIGTALDLLDPILKDNHCESEVMRCIHIGLLCVQENASDRPTMASIVLMLNNFSTNLPVPSVPAFFVRSFRESKFRWDDSKDPLSVSDQSTSKSSQSVNEVSMTELYPR</sequence>
<evidence type="ECO:0000256" key="13">
    <source>
        <dbReference type="ARBA" id="ARBA00023180"/>
    </source>
</evidence>
<keyword evidence="5 16" id="KW-0812">Transmembrane</keyword>
<evidence type="ECO:0000256" key="5">
    <source>
        <dbReference type="ARBA" id="ARBA00022692"/>
    </source>
</evidence>
<dbReference type="InterPro" id="IPR038408">
    <property type="entry name" value="GNK2_sf"/>
</dbReference>
<evidence type="ECO:0000256" key="9">
    <source>
        <dbReference type="ARBA" id="ARBA00022777"/>
    </source>
</evidence>
<keyword evidence="7" id="KW-0677">Repeat</keyword>
<proteinExistence type="predicted"/>
<dbReference type="PROSITE" id="PS00107">
    <property type="entry name" value="PROTEIN_KINASE_ATP"/>
    <property type="match status" value="1"/>
</dbReference>
<dbReference type="EMBL" id="CM010720">
    <property type="protein sequence ID" value="RZC65557.1"/>
    <property type="molecule type" value="Genomic_DNA"/>
</dbReference>
<dbReference type="SUPFAM" id="SSF56112">
    <property type="entry name" value="Protein kinase-like (PK-like)"/>
    <property type="match status" value="1"/>
</dbReference>
<dbReference type="InterPro" id="IPR002902">
    <property type="entry name" value="GNK2"/>
</dbReference>
<feature type="region of interest" description="Disordered" evidence="15">
    <location>
        <begin position="654"/>
        <end position="685"/>
    </location>
</feature>
<dbReference type="InterPro" id="IPR000719">
    <property type="entry name" value="Prot_kinase_dom"/>
</dbReference>
<evidence type="ECO:0000256" key="2">
    <source>
        <dbReference type="ARBA" id="ARBA00022527"/>
    </source>
</evidence>
<evidence type="ECO:0000256" key="1">
    <source>
        <dbReference type="ARBA" id="ARBA00004167"/>
    </source>
</evidence>
<dbReference type="Gene3D" id="1.10.510.10">
    <property type="entry name" value="Transferase(Phosphotransferase) domain 1"/>
    <property type="match status" value="1"/>
</dbReference>
<dbReference type="Gene3D" id="3.30.430.20">
    <property type="entry name" value="Gnk2 domain, C-X8-C-X2-C motif"/>
    <property type="match status" value="2"/>
</dbReference>
<evidence type="ECO:0000313" key="20">
    <source>
        <dbReference type="EMBL" id="RZC65557.1"/>
    </source>
</evidence>
<dbReference type="InterPro" id="IPR017441">
    <property type="entry name" value="Protein_kinase_ATP_BS"/>
</dbReference>
<feature type="compositionally biased region" description="Low complexity" evidence="15">
    <location>
        <begin position="661"/>
        <end position="678"/>
    </location>
</feature>
<dbReference type="PANTHER" id="PTHR27002">
    <property type="entry name" value="RECEPTOR-LIKE SERINE/THREONINE-PROTEIN KINASE SD1-8"/>
    <property type="match status" value="1"/>
</dbReference>
<keyword evidence="8 14" id="KW-0547">Nucleotide-binding</keyword>
<evidence type="ECO:0000259" key="18">
    <source>
        <dbReference type="PROSITE" id="PS50011"/>
    </source>
</evidence>
<dbReference type="AlphaFoldDB" id="A0A4Y7JXY3"/>
<reference evidence="20 21" key="1">
    <citation type="journal article" date="2018" name="Science">
        <title>The opium poppy genome and morphinan production.</title>
        <authorList>
            <person name="Guo L."/>
            <person name="Winzer T."/>
            <person name="Yang X."/>
            <person name="Li Y."/>
            <person name="Ning Z."/>
            <person name="He Z."/>
            <person name="Teodor R."/>
            <person name="Lu Y."/>
            <person name="Bowser T.A."/>
            <person name="Graham I.A."/>
            <person name="Ye K."/>
        </authorList>
    </citation>
    <scope>NUCLEOTIDE SEQUENCE [LARGE SCALE GENOMIC DNA]</scope>
    <source>
        <strain evidence="21">cv. HN1</strain>
        <tissue evidence="20">Leaves</tissue>
    </source>
</reference>
<evidence type="ECO:0000313" key="21">
    <source>
        <dbReference type="Proteomes" id="UP000316621"/>
    </source>
</evidence>
<feature type="domain" description="Gnk2-homologous" evidence="19">
    <location>
        <begin position="140"/>
        <end position="248"/>
    </location>
</feature>
<dbReference type="PANTHER" id="PTHR27002:SF980">
    <property type="entry name" value="CYSTEINE-RICH RECEPTOR-LIKE PROTEIN KINASE 10 ISOFORM X1"/>
    <property type="match status" value="1"/>
</dbReference>
<keyword evidence="13" id="KW-0325">Glycoprotein</keyword>
<organism evidence="20 21">
    <name type="scientific">Papaver somniferum</name>
    <name type="common">Opium poppy</name>
    <dbReference type="NCBI Taxonomy" id="3469"/>
    <lineage>
        <taxon>Eukaryota</taxon>
        <taxon>Viridiplantae</taxon>
        <taxon>Streptophyta</taxon>
        <taxon>Embryophyta</taxon>
        <taxon>Tracheophyta</taxon>
        <taxon>Spermatophyta</taxon>
        <taxon>Magnoliopsida</taxon>
        <taxon>Ranunculales</taxon>
        <taxon>Papaveraceae</taxon>
        <taxon>Papaveroideae</taxon>
        <taxon>Papaver</taxon>
    </lineage>
</organism>
<evidence type="ECO:0000256" key="14">
    <source>
        <dbReference type="PROSITE-ProRule" id="PRU10141"/>
    </source>
</evidence>
<dbReference type="Gramene" id="RZC65557">
    <property type="protein sequence ID" value="RZC65557"/>
    <property type="gene ID" value="C5167_009257"/>
</dbReference>
<dbReference type="GO" id="GO:0005524">
    <property type="term" value="F:ATP binding"/>
    <property type="evidence" value="ECO:0007669"/>
    <property type="project" value="UniProtKB-UniRule"/>
</dbReference>
<dbReference type="FunFam" id="1.10.510.10:FF:000129">
    <property type="entry name" value="cysteine-rich receptor-like protein kinase 10"/>
    <property type="match status" value="1"/>
</dbReference>
<evidence type="ECO:0000259" key="19">
    <source>
        <dbReference type="PROSITE" id="PS51473"/>
    </source>
</evidence>
<dbReference type="PROSITE" id="PS50011">
    <property type="entry name" value="PROTEIN_KINASE_DOM"/>
    <property type="match status" value="1"/>
</dbReference>
<dbReference type="Pfam" id="PF01657">
    <property type="entry name" value="Stress-antifung"/>
    <property type="match status" value="2"/>
</dbReference>
<keyword evidence="9" id="KW-0418">Kinase</keyword>
<feature type="domain" description="Gnk2-homologous" evidence="19">
    <location>
        <begin position="26"/>
        <end position="134"/>
    </location>
</feature>
<evidence type="ECO:0000256" key="4">
    <source>
        <dbReference type="ARBA" id="ARBA00022679"/>
    </source>
</evidence>
<dbReference type="FunFam" id="3.30.430.20:FF:000002">
    <property type="entry name" value="Cysteine-rich receptor-like protein kinase 10"/>
    <property type="match status" value="1"/>
</dbReference>
<evidence type="ECO:0000256" key="6">
    <source>
        <dbReference type="ARBA" id="ARBA00022729"/>
    </source>
</evidence>
<dbReference type="GO" id="GO:0004674">
    <property type="term" value="F:protein serine/threonine kinase activity"/>
    <property type="evidence" value="ECO:0007669"/>
    <property type="project" value="UniProtKB-KW"/>
</dbReference>